<keyword evidence="3" id="KW-0479">Metal-binding</keyword>
<dbReference type="PANTHER" id="PTHR30096:SF0">
    <property type="entry name" value="4,5-DOPA DIOXYGENASE EXTRADIOL-LIKE PROTEIN"/>
    <property type="match status" value="1"/>
</dbReference>
<evidence type="ECO:0000256" key="2">
    <source>
        <dbReference type="ARBA" id="ARBA00007581"/>
    </source>
</evidence>
<gene>
    <name evidence="7" type="ORF">IAR55_003923</name>
</gene>
<evidence type="ECO:0000313" key="7">
    <source>
        <dbReference type="EMBL" id="KAK8853221.1"/>
    </source>
</evidence>
<evidence type="ECO:0000259" key="6">
    <source>
        <dbReference type="Pfam" id="PF02900"/>
    </source>
</evidence>
<dbReference type="Pfam" id="PF02900">
    <property type="entry name" value="LigB"/>
    <property type="match status" value="1"/>
</dbReference>
<dbReference type="GeneID" id="92181181"/>
<dbReference type="Gene3D" id="3.40.830.10">
    <property type="entry name" value="LigB-like"/>
    <property type="match status" value="1"/>
</dbReference>
<dbReference type="InterPro" id="IPR004183">
    <property type="entry name" value="Xdiol_dOase_suB"/>
</dbReference>
<dbReference type="RefSeq" id="XP_066802407.1">
    <property type="nucleotide sequence ID" value="XM_066947028.1"/>
</dbReference>
<dbReference type="AlphaFoldDB" id="A0AAW0YQK5"/>
<keyword evidence="5" id="KW-0560">Oxidoreductase</keyword>
<evidence type="ECO:0000256" key="3">
    <source>
        <dbReference type="ARBA" id="ARBA00022723"/>
    </source>
</evidence>
<accession>A0AAW0YQK5</accession>
<keyword evidence="8" id="KW-1185">Reference proteome</keyword>
<dbReference type="GO" id="GO:0008198">
    <property type="term" value="F:ferrous iron binding"/>
    <property type="evidence" value="ECO:0007669"/>
    <property type="project" value="InterPro"/>
</dbReference>
<dbReference type="EMBL" id="JBCAWK010000007">
    <property type="protein sequence ID" value="KAK8853221.1"/>
    <property type="molecule type" value="Genomic_DNA"/>
</dbReference>
<dbReference type="PIRSF" id="PIRSF006157">
    <property type="entry name" value="Doxgns_DODA"/>
    <property type="match status" value="1"/>
</dbReference>
<evidence type="ECO:0000256" key="4">
    <source>
        <dbReference type="ARBA" id="ARBA00022833"/>
    </source>
</evidence>
<name>A0AAW0YQK5_9TREE</name>
<sequence>MVSDGAAPAKRGDVYFLSHGGPPTVEQYDSEPYGGWKKFGKLVKANKPEGIVVVSAHWENDRGGVVVNNNPSNPLIYDFYNFPKRFYELKFESRAEPEFQSKVVQTLKSGGIIVEEEDRGLDHGVWIPFLAALGPSTDIPIVQVSLPASSDPRESVKLGKVLSKLRDDGYSVIGTGQVVHNLRDLFSGKKTTYARPFLNAVIESLAAPDPIASSLNLVSHPRYKEAQPTDEHFFPLYVSLGATKDGERPEDIYVDVVGAGGTRTESDEGLGWGMWRWSSASA</sequence>
<comment type="caution">
    <text evidence="7">The sequence shown here is derived from an EMBL/GenBank/DDBJ whole genome shotgun (WGS) entry which is preliminary data.</text>
</comment>
<dbReference type="Proteomes" id="UP001388673">
    <property type="component" value="Unassembled WGS sequence"/>
</dbReference>
<dbReference type="CDD" id="cd07363">
    <property type="entry name" value="45_DOPA_Dioxygenase"/>
    <property type="match status" value="1"/>
</dbReference>
<proteinExistence type="inferred from homology"/>
<protein>
    <recommendedName>
        <fullName evidence="6">Extradiol ring-cleavage dioxygenase class III enzyme subunit B domain-containing protein</fullName>
    </recommendedName>
</protein>
<dbReference type="PANTHER" id="PTHR30096">
    <property type="entry name" value="4,5-DOPA DIOXYGENASE EXTRADIOL-LIKE PROTEIN"/>
    <property type="match status" value="1"/>
</dbReference>
<evidence type="ECO:0000313" key="8">
    <source>
        <dbReference type="Proteomes" id="UP001388673"/>
    </source>
</evidence>
<dbReference type="InterPro" id="IPR014436">
    <property type="entry name" value="Extradiol_dOase_DODA"/>
</dbReference>
<comment type="similarity">
    <text evidence="2">Belongs to the DODA-type extradiol aromatic ring-opening dioxygenase family.</text>
</comment>
<dbReference type="GO" id="GO:0016702">
    <property type="term" value="F:oxidoreductase activity, acting on single donors with incorporation of molecular oxygen, incorporation of two atoms of oxygen"/>
    <property type="evidence" value="ECO:0007669"/>
    <property type="project" value="UniProtKB-ARBA"/>
</dbReference>
<feature type="domain" description="Extradiol ring-cleavage dioxygenase class III enzyme subunit B" evidence="6">
    <location>
        <begin position="16"/>
        <end position="250"/>
    </location>
</feature>
<dbReference type="GO" id="GO:0008270">
    <property type="term" value="F:zinc ion binding"/>
    <property type="evidence" value="ECO:0007669"/>
    <property type="project" value="InterPro"/>
</dbReference>
<evidence type="ECO:0000256" key="5">
    <source>
        <dbReference type="ARBA" id="ARBA00023002"/>
    </source>
</evidence>
<dbReference type="KEGG" id="kne:92181181"/>
<evidence type="ECO:0000256" key="1">
    <source>
        <dbReference type="ARBA" id="ARBA00001947"/>
    </source>
</evidence>
<keyword evidence="4" id="KW-0862">Zinc</keyword>
<comment type="cofactor">
    <cofactor evidence="1">
        <name>Zn(2+)</name>
        <dbReference type="ChEBI" id="CHEBI:29105"/>
    </cofactor>
</comment>
<dbReference type="SUPFAM" id="SSF53213">
    <property type="entry name" value="LigB-like"/>
    <property type="match status" value="1"/>
</dbReference>
<organism evidence="7 8">
    <name type="scientific">Kwoniella newhampshirensis</name>
    <dbReference type="NCBI Taxonomy" id="1651941"/>
    <lineage>
        <taxon>Eukaryota</taxon>
        <taxon>Fungi</taxon>
        <taxon>Dikarya</taxon>
        <taxon>Basidiomycota</taxon>
        <taxon>Agaricomycotina</taxon>
        <taxon>Tremellomycetes</taxon>
        <taxon>Tremellales</taxon>
        <taxon>Cryptococcaceae</taxon>
        <taxon>Kwoniella</taxon>
    </lineage>
</organism>
<reference evidence="7 8" key="1">
    <citation type="journal article" date="2024" name="bioRxiv">
        <title>Comparative genomics of Cryptococcus and Kwoniella reveals pathogenesis evolution and contrasting karyotype dynamics via intercentromeric recombination or chromosome fusion.</title>
        <authorList>
            <person name="Coelho M.A."/>
            <person name="David-Palma M."/>
            <person name="Shea T."/>
            <person name="Bowers K."/>
            <person name="McGinley-Smith S."/>
            <person name="Mohammad A.W."/>
            <person name="Gnirke A."/>
            <person name="Yurkov A.M."/>
            <person name="Nowrousian M."/>
            <person name="Sun S."/>
            <person name="Cuomo C.A."/>
            <person name="Heitman J."/>
        </authorList>
    </citation>
    <scope>NUCLEOTIDE SEQUENCE [LARGE SCALE GENOMIC DNA]</scope>
    <source>
        <strain evidence="7 8">CBS 13917</strain>
    </source>
</reference>